<dbReference type="NCBIfam" id="TIGR00482">
    <property type="entry name" value="nicotinate (nicotinamide) nucleotide adenylyltransferase"/>
    <property type="match status" value="1"/>
</dbReference>
<keyword evidence="8 11" id="KW-0067">ATP-binding</keyword>
<evidence type="ECO:0000256" key="1">
    <source>
        <dbReference type="ARBA" id="ARBA00002324"/>
    </source>
</evidence>
<proteinExistence type="inferred from homology"/>
<comment type="pathway">
    <text evidence="2 11">Cofactor biosynthesis; NAD(+) biosynthesis; deamido-NAD(+) from nicotinate D-ribonucleotide: step 1/1.</text>
</comment>
<dbReference type="UniPathway" id="UPA00253">
    <property type="reaction ID" value="UER00332"/>
</dbReference>
<evidence type="ECO:0000256" key="3">
    <source>
        <dbReference type="ARBA" id="ARBA00009014"/>
    </source>
</evidence>
<dbReference type="SUPFAM" id="SSF52374">
    <property type="entry name" value="Nucleotidylyl transferase"/>
    <property type="match status" value="1"/>
</dbReference>
<reference evidence="13 14" key="1">
    <citation type="submission" date="2020-03" db="EMBL/GenBank/DDBJ databases">
        <title>Hydrogenophaga sp. nov. isolated from cyanobacterial mat.</title>
        <authorList>
            <person name="Thorat V."/>
            <person name="Kirdat K."/>
            <person name="Tiwarekar B."/>
            <person name="Costa E.D."/>
            <person name="Yadav A."/>
        </authorList>
    </citation>
    <scope>NUCLEOTIDE SEQUENCE [LARGE SCALE GENOMIC DNA]</scope>
    <source>
        <strain evidence="13 14">BA0156</strain>
    </source>
</reference>
<dbReference type="GO" id="GO:0004515">
    <property type="term" value="F:nicotinate-nucleotide adenylyltransferase activity"/>
    <property type="evidence" value="ECO:0007669"/>
    <property type="project" value="UniProtKB-UniRule"/>
</dbReference>
<sequence length="215" mass="23374">MAGAREPLRRVGMFGGAFDPPHGAHRALAEAALEQLQLDRLHVLPTGHAWHKSRTLLPAHHRIAMCERAFGDLPRVRIDPRETEREGPSYTADTLSELSTEYPGAELFLILGADQLLAFKTWVRWQDVLSHATLAVANRPTSIGPQALLGEAPETDLSSVDIPFVRLNMPLQHLSATAVRARLAGGAADGPPLDVLVPGAVASYISQHHLYQTPT</sequence>
<dbReference type="NCBIfam" id="TIGR00125">
    <property type="entry name" value="cyt_tran_rel"/>
    <property type="match status" value="1"/>
</dbReference>
<evidence type="ECO:0000256" key="6">
    <source>
        <dbReference type="ARBA" id="ARBA00022695"/>
    </source>
</evidence>
<evidence type="ECO:0000256" key="4">
    <source>
        <dbReference type="ARBA" id="ARBA00022642"/>
    </source>
</evidence>
<keyword evidence="14" id="KW-1185">Reference proteome</keyword>
<name>A0A6G8IFS3_9BURK</name>
<dbReference type="EMBL" id="CP049989">
    <property type="protein sequence ID" value="QIM51820.1"/>
    <property type="molecule type" value="Genomic_DNA"/>
</dbReference>
<protein>
    <recommendedName>
        <fullName evidence="11">Probable nicotinate-nucleotide adenylyltransferase</fullName>
        <ecNumber evidence="11">2.7.7.18</ecNumber>
    </recommendedName>
    <alternativeName>
        <fullName evidence="11">Deamido-NAD(+) diphosphorylase</fullName>
    </alternativeName>
    <alternativeName>
        <fullName evidence="11">Deamido-NAD(+) pyrophosphorylase</fullName>
    </alternativeName>
    <alternativeName>
        <fullName evidence="11">Nicotinate mononucleotide adenylyltransferase</fullName>
        <shortName evidence="11">NaMN adenylyltransferase</shortName>
    </alternativeName>
</protein>
<dbReference type="InterPro" id="IPR005248">
    <property type="entry name" value="NadD/NMNAT"/>
</dbReference>
<dbReference type="InterPro" id="IPR014729">
    <property type="entry name" value="Rossmann-like_a/b/a_fold"/>
</dbReference>
<evidence type="ECO:0000256" key="9">
    <source>
        <dbReference type="ARBA" id="ARBA00023027"/>
    </source>
</evidence>
<gene>
    <name evidence="11 13" type="primary">nadD</name>
    <name evidence="13" type="ORF">G9Q37_06535</name>
</gene>
<comment type="catalytic activity">
    <reaction evidence="10 11">
        <text>nicotinate beta-D-ribonucleotide + ATP + H(+) = deamido-NAD(+) + diphosphate</text>
        <dbReference type="Rhea" id="RHEA:22860"/>
        <dbReference type="ChEBI" id="CHEBI:15378"/>
        <dbReference type="ChEBI" id="CHEBI:30616"/>
        <dbReference type="ChEBI" id="CHEBI:33019"/>
        <dbReference type="ChEBI" id="CHEBI:57502"/>
        <dbReference type="ChEBI" id="CHEBI:58437"/>
        <dbReference type="EC" id="2.7.7.18"/>
    </reaction>
</comment>
<keyword evidence="6 11" id="KW-0548">Nucleotidyltransferase</keyword>
<evidence type="ECO:0000256" key="11">
    <source>
        <dbReference type="HAMAP-Rule" id="MF_00244"/>
    </source>
</evidence>
<dbReference type="EC" id="2.7.7.18" evidence="11"/>
<dbReference type="AlphaFoldDB" id="A0A6G8IFS3"/>
<evidence type="ECO:0000256" key="8">
    <source>
        <dbReference type="ARBA" id="ARBA00022840"/>
    </source>
</evidence>
<keyword evidence="7 11" id="KW-0547">Nucleotide-binding</keyword>
<evidence type="ECO:0000256" key="10">
    <source>
        <dbReference type="ARBA" id="ARBA00048721"/>
    </source>
</evidence>
<dbReference type="Gene3D" id="3.40.50.620">
    <property type="entry name" value="HUPs"/>
    <property type="match status" value="1"/>
</dbReference>
<evidence type="ECO:0000259" key="12">
    <source>
        <dbReference type="Pfam" id="PF01467"/>
    </source>
</evidence>
<keyword evidence="9 11" id="KW-0520">NAD</keyword>
<feature type="domain" description="Cytidyltransferase-like" evidence="12">
    <location>
        <begin position="13"/>
        <end position="181"/>
    </location>
</feature>
<evidence type="ECO:0000313" key="14">
    <source>
        <dbReference type="Proteomes" id="UP000503162"/>
    </source>
</evidence>
<dbReference type="GO" id="GO:0009435">
    <property type="term" value="P:NAD+ biosynthetic process"/>
    <property type="evidence" value="ECO:0007669"/>
    <property type="project" value="UniProtKB-UniRule"/>
</dbReference>
<evidence type="ECO:0000256" key="2">
    <source>
        <dbReference type="ARBA" id="ARBA00005019"/>
    </source>
</evidence>
<dbReference type="RefSeq" id="WP_166226241.1">
    <property type="nucleotide sequence ID" value="NZ_CP049989.1"/>
</dbReference>
<keyword evidence="4 11" id="KW-0662">Pyridine nucleotide biosynthesis</keyword>
<organism evidence="13 14">
    <name type="scientific">Hydrogenophaga crocea</name>
    <dbReference type="NCBI Taxonomy" id="2716225"/>
    <lineage>
        <taxon>Bacteria</taxon>
        <taxon>Pseudomonadati</taxon>
        <taxon>Pseudomonadota</taxon>
        <taxon>Betaproteobacteria</taxon>
        <taxon>Burkholderiales</taxon>
        <taxon>Comamonadaceae</taxon>
        <taxon>Hydrogenophaga</taxon>
    </lineage>
</organism>
<keyword evidence="5 11" id="KW-0808">Transferase</keyword>
<dbReference type="CDD" id="cd02165">
    <property type="entry name" value="NMNAT"/>
    <property type="match status" value="1"/>
</dbReference>
<dbReference type="KEGG" id="hcz:G9Q37_06535"/>
<dbReference type="GO" id="GO:0005524">
    <property type="term" value="F:ATP binding"/>
    <property type="evidence" value="ECO:0007669"/>
    <property type="project" value="UniProtKB-KW"/>
</dbReference>
<comment type="function">
    <text evidence="1 11">Catalyzes the reversible adenylation of nicotinate mononucleotide (NaMN) to nicotinic acid adenine dinucleotide (NaAD).</text>
</comment>
<evidence type="ECO:0000313" key="13">
    <source>
        <dbReference type="EMBL" id="QIM51820.1"/>
    </source>
</evidence>
<dbReference type="HAMAP" id="MF_00244">
    <property type="entry name" value="NaMN_adenylyltr"/>
    <property type="match status" value="1"/>
</dbReference>
<dbReference type="Proteomes" id="UP000503162">
    <property type="component" value="Chromosome"/>
</dbReference>
<comment type="similarity">
    <text evidence="3 11">Belongs to the NadD family.</text>
</comment>
<evidence type="ECO:0000256" key="7">
    <source>
        <dbReference type="ARBA" id="ARBA00022741"/>
    </source>
</evidence>
<dbReference type="InterPro" id="IPR004821">
    <property type="entry name" value="Cyt_trans-like"/>
</dbReference>
<evidence type="ECO:0000256" key="5">
    <source>
        <dbReference type="ARBA" id="ARBA00022679"/>
    </source>
</evidence>
<accession>A0A6G8IFS3</accession>
<dbReference type="Pfam" id="PF01467">
    <property type="entry name" value="CTP_transf_like"/>
    <property type="match status" value="1"/>
</dbReference>
<dbReference type="PANTHER" id="PTHR39321">
    <property type="entry name" value="NICOTINATE-NUCLEOTIDE ADENYLYLTRANSFERASE-RELATED"/>
    <property type="match status" value="1"/>
</dbReference>
<dbReference type="PANTHER" id="PTHR39321:SF3">
    <property type="entry name" value="PHOSPHOPANTETHEINE ADENYLYLTRANSFERASE"/>
    <property type="match status" value="1"/>
</dbReference>